<dbReference type="Gene3D" id="1.10.443.10">
    <property type="entry name" value="Intergrase catalytic core"/>
    <property type="match status" value="1"/>
</dbReference>
<dbReference type="InterPro" id="IPR011010">
    <property type="entry name" value="DNA_brk_join_enz"/>
</dbReference>
<evidence type="ECO:0000256" key="2">
    <source>
        <dbReference type="ARBA" id="ARBA00023172"/>
    </source>
</evidence>
<dbReference type="InterPro" id="IPR002104">
    <property type="entry name" value="Integrase_catalytic"/>
</dbReference>
<evidence type="ECO:0000259" key="3">
    <source>
        <dbReference type="PROSITE" id="PS51898"/>
    </source>
</evidence>
<evidence type="ECO:0000256" key="1">
    <source>
        <dbReference type="ARBA" id="ARBA00023125"/>
    </source>
</evidence>
<protein>
    <recommendedName>
        <fullName evidence="3">Tyr recombinase domain-containing protein</fullName>
    </recommendedName>
</protein>
<organism evidence="4">
    <name type="scientific">marine sediment metagenome</name>
    <dbReference type="NCBI Taxonomy" id="412755"/>
    <lineage>
        <taxon>unclassified sequences</taxon>
        <taxon>metagenomes</taxon>
        <taxon>ecological metagenomes</taxon>
    </lineage>
</organism>
<dbReference type="PROSITE" id="PS51898">
    <property type="entry name" value="TYR_RECOMBINASE"/>
    <property type="match status" value="1"/>
</dbReference>
<feature type="non-terminal residue" evidence="4">
    <location>
        <position position="1"/>
    </location>
</feature>
<dbReference type="AlphaFoldDB" id="X1AJC6"/>
<keyword evidence="1" id="KW-0238">DNA-binding</keyword>
<dbReference type="GO" id="GO:0006310">
    <property type="term" value="P:DNA recombination"/>
    <property type="evidence" value="ECO:0007669"/>
    <property type="project" value="UniProtKB-KW"/>
</dbReference>
<dbReference type="GO" id="GO:0003677">
    <property type="term" value="F:DNA binding"/>
    <property type="evidence" value="ECO:0007669"/>
    <property type="project" value="UniProtKB-KW"/>
</dbReference>
<accession>X1AJC6</accession>
<feature type="domain" description="Tyr recombinase" evidence="3">
    <location>
        <begin position="3"/>
        <end position="172"/>
    </location>
</feature>
<dbReference type="PANTHER" id="PTHR30349:SF41">
    <property type="entry name" value="INTEGRASE_RECOMBINASE PROTEIN MJ0367-RELATED"/>
    <property type="match status" value="1"/>
</dbReference>
<comment type="caution">
    <text evidence="4">The sequence shown here is derived from an EMBL/GenBank/DDBJ whole genome shotgun (WGS) entry which is preliminary data.</text>
</comment>
<proteinExistence type="predicted"/>
<evidence type="ECO:0000313" key="4">
    <source>
        <dbReference type="EMBL" id="GAG60066.1"/>
    </source>
</evidence>
<sequence>PKKLMATLEPDEEMRLLNSASTLRDRAILTLFIDSGIRSSELAELRRQDIKAETVRVHGKTGEREVPISDETRRLLLSVIAEDSKDEYVFHSHKGLLTRNGVYRIVFGHMRKAGIKGPKLGPHRIRHAFGKTYLVSGGDVRSLQEIMGHASITTTQKYASSEVTQHHKATLLHPLR</sequence>
<dbReference type="GO" id="GO:0015074">
    <property type="term" value="P:DNA integration"/>
    <property type="evidence" value="ECO:0007669"/>
    <property type="project" value="InterPro"/>
</dbReference>
<reference evidence="4" key="1">
    <citation type="journal article" date="2014" name="Front. Microbiol.">
        <title>High frequency of phylogenetically diverse reductive dehalogenase-homologous genes in deep subseafloor sedimentary metagenomes.</title>
        <authorList>
            <person name="Kawai M."/>
            <person name="Futagami T."/>
            <person name="Toyoda A."/>
            <person name="Takaki Y."/>
            <person name="Nishi S."/>
            <person name="Hori S."/>
            <person name="Arai W."/>
            <person name="Tsubouchi T."/>
            <person name="Morono Y."/>
            <person name="Uchiyama I."/>
            <person name="Ito T."/>
            <person name="Fujiyama A."/>
            <person name="Inagaki F."/>
            <person name="Takami H."/>
        </authorList>
    </citation>
    <scope>NUCLEOTIDE SEQUENCE</scope>
    <source>
        <strain evidence="4">Expedition CK06-06</strain>
    </source>
</reference>
<dbReference type="EMBL" id="BART01005036">
    <property type="protein sequence ID" value="GAG60066.1"/>
    <property type="molecule type" value="Genomic_DNA"/>
</dbReference>
<keyword evidence="2" id="KW-0233">DNA recombination</keyword>
<name>X1AJC6_9ZZZZ</name>
<gene>
    <name evidence="4" type="ORF">S01H4_12052</name>
</gene>
<dbReference type="Pfam" id="PF00589">
    <property type="entry name" value="Phage_integrase"/>
    <property type="match status" value="1"/>
</dbReference>
<dbReference type="PANTHER" id="PTHR30349">
    <property type="entry name" value="PHAGE INTEGRASE-RELATED"/>
    <property type="match status" value="1"/>
</dbReference>
<dbReference type="SUPFAM" id="SSF56349">
    <property type="entry name" value="DNA breaking-rejoining enzymes"/>
    <property type="match status" value="1"/>
</dbReference>
<dbReference type="InterPro" id="IPR013762">
    <property type="entry name" value="Integrase-like_cat_sf"/>
</dbReference>
<dbReference type="InterPro" id="IPR050090">
    <property type="entry name" value="Tyrosine_recombinase_XerCD"/>
</dbReference>